<feature type="signal peptide" evidence="1">
    <location>
        <begin position="1"/>
        <end position="22"/>
    </location>
</feature>
<dbReference type="AlphaFoldDB" id="A0AAV4U9K2"/>
<gene>
    <name evidence="2" type="ORF">CEXT_422311</name>
</gene>
<proteinExistence type="predicted"/>
<keyword evidence="1" id="KW-0732">Signal</keyword>
<dbReference type="Proteomes" id="UP001054945">
    <property type="component" value="Unassembled WGS sequence"/>
</dbReference>
<evidence type="ECO:0000313" key="2">
    <source>
        <dbReference type="EMBL" id="GIY54406.1"/>
    </source>
</evidence>
<organism evidence="2 3">
    <name type="scientific">Caerostris extrusa</name>
    <name type="common">Bark spider</name>
    <name type="synonym">Caerostris bankana</name>
    <dbReference type="NCBI Taxonomy" id="172846"/>
    <lineage>
        <taxon>Eukaryota</taxon>
        <taxon>Metazoa</taxon>
        <taxon>Ecdysozoa</taxon>
        <taxon>Arthropoda</taxon>
        <taxon>Chelicerata</taxon>
        <taxon>Arachnida</taxon>
        <taxon>Araneae</taxon>
        <taxon>Araneomorphae</taxon>
        <taxon>Entelegynae</taxon>
        <taxon>Araneoidea</taxon>
        <taxon>Araneidae</taxon>
        <taxon>Caerostris</taxon>
    </lineage>
</organism>
<sequence>MADNHESSRSGWWWLLFHLVESLSLCPSKGVTDRIREMLRIVKLKLLVVVVPLGRIKPLRPSEGVTDRIGEQLRQY</sequence>
<feature type="chain" id="PRO_5043641010" evidence="1">
    <location>
        <begin position="23"/>
        <end position="76"/>
    </location>
</feature>
<evidence type="ECO:0000256" key="1">
    <source>
        <dbReference type="SAM" id="SignalP"/>
    </source>
</evidence>
<keyword evidence="3" id="KW-1185">Reference proteome</keyword>
<accession>A0AAV4U9K2</accession>
<comment type="caution">
    <text evidence="2">The sequence shown here is derived from an EMBL/GenBank/DDBJ whole genome shotgun (WGS) entry which is preliminary data.</text>
</comment>
<name>A0AAV4U9K2_CAEEX</name>
<reference evidence="2 3" key="1">
    <citation type="submission" date="2021-06" db="EMBL/GenBank/DDBJ databases">
        <title>Caerostris extrusa draft genome.</title>
        <authorList>
            <person name="Kono N."/>
            <person name="Arakawa K."/>
        </authorList>
    </citation>
    <scope>NUCLEOTIDE SEQUENCE [LARGE SCALE GENOMIC DNA]</scope>
</reference>
<evidence type="ECO:0000313" key="3">
    <source>
        <dbReference type="Proteomes" id="UP001054945"/>
    </source>
</evidence>
<protein>
    <submittedName>
        <fullName evidence="2">Uncharacterized protein</fullName>
    </submittedName>
</protein>
<dbReference type="EMBL" id="BPLR01012513">
    <property type="protein sequence ID" value="GIY54406.1"/>
    <property type="molecule type" value="Genomic_DNA"/>
</dbReference>